<evidence type="ECO:0000256" key="3">
    <source>
        <dbReference type="ARBA" id="ARBA00022729"/>
    </source>
</evidence>
<organism evidence="12 13">
    <name type="scientific">Peromyscus maniculatus bairdii</name>
    <name type="common">Prairie deer mouse</name>
    <dbReference type="NCBI Taxonomy" id="230844"/>
    <lineage>
        <taxon>Eukaryota</taxon>
        <taxon>Metazoa</taxon>
        <taxon>Chordata</taxon>
        <taxon>Craniata</taxon>
        <taxon>Vertebrata</taxon>
        <taxon>Euteleostomi</taxon>
        <taxon>Mammalia</taxon>
        <taxon>Eutheria</taxon>
        <taxon>Euarchontoglires</taxon>
        <taxon>Glires</taxon>
        <taxon>Rodentia</taxon>
        <taxon>Myomorpha</taxon>
        <taxon>Muroidea</taxon>
        <taxon>Cricetidae</taxon>
        <taxon>Neotominae</taxon>
        <taxon>Peromyscus</taxon>
    </lineage>
</organism>
<dbReference type="SUPFAM" id="SSF48726">
    <property type="entry name" value="Immunoglobulin"/>
    <property type="match status" value="1"/>
</dbReference>
<dbReference type="InterPro" id="IPR007110">
    <property type="entry name" value="Ig-like_dom"/>
</dbReference>
<keyword evidence="5" id="KW-0472">Membrane</keyword>
<keyword evidence="2" id="KW-1003">Cell membrane</keyword>
<keyword evidence="6" id="KW-1015">Disulfide bond</keyword>
<feature type="signal peptide" evidence="10">
    <location>
        <begin position="1"/>
        <end position="19"/>
    </location>
</feature>
<comment type="subcellular location">
    <subcellularLocation>
        <location evidence="1">Cell membrane</location>
    </subcellularLocation>
</comment>
<keyword evidence="3 10" id="KW-0732">Signal</keyword>
<feature type="chain" id="PRO_5034398406" description="Ig-like domain-containing protein" evidence="10">
    <location>
        <begin position="20"/>
        <end position="140"/>
    </location>
</feature>
<evidence type="ECO:0000256" key="4">
    <source>
        <dbReference type="ARBA" id="ARBA00023130"/>
    </source>
</evidence>
<dbReference type="SMART" id="SM00406">
    <property type="entry name" value="IGv"/>
    <property type="match status" value="1"/>
</dbReference>
<reference evidence="12" key="3">
    <citation type="submission" date="2025-09" db="UniProtKB">
        <authorList>
            <consortium name="Ensembl"/>
        </authorList>
    </citation>
    <scope>IDENTIFICATION</scope>
</reference>
<dbReference type="GO" id="GO:0042101">
    <property type="term" value="C:T cell receptor complex"/>
    <property type="evidence" value="ECO:0007669"/>
    <property type="project" value="UniProtKB-KW"/>
</dbReference>
<keyword evidence="4" id="KW-1064">Adaptive immunity</keyword>
<evidence type="ECO:0000256" key="9">
    <source>
        <dbReference type="ARBA" id="ARBA00043266"/>
    </source>
</evidence>
<dbReference type="Gene3D" id="2.60.40.10">
    <property type="entry name" value="Immunoglobulins"/>
    <property type="match status" value="1"/>
</dbReference>
<keyword evidence="7" id="KW-0325">Glycoprotein</keyword>
<evidence type="ECO:0000313" key="12">
    <source>
        <dbReference type="Ensembl" id="ENSPEMP00000030746.1"/>
    </source>
</evidence>
<reference evidence="12" key="2">
    <citation type="submission" date="2025-08" db="UniProtKB">
        <authorList>
            <consortium name="Ensembl"/>
        </authorList>
    </citation>
    <scope>IDENTIFICATION</scope>
</reference>
<evidence type="ECO:0000256" key="2">
    <source>
        <dbReference type="ARBA" id="ARBA00022475"/>
    </source>
</evidence>
<evidence type="ECO:0000256" key="6">
    <source>
        <dbReference type="ARBA" id="ARBA00023157"/>
    </source>
</evidence>
<dbReference type="InterPro" id="IPR013106">
    <property type="entry name" value="Ig_V-set"/>
</dbReference>
<dbReference type="InterPro" id="IPR013783">
    <property type="entry name" value="Ig-like_fold"/>
</dbReference>
<keyword evidence="9" id="KW-0391">Immunity</keyword>
<reference evidence="12 13" key="1">
    <citation type="submission" date="2018-10" db="EMBL/GenBank/DDBJ databases">
        <title>Improved assembly of the deer mouse Peromyscus maniculatus genome.</title>
        <authorList>
            <person name="Lassance J.-M."/>
            <person name="Hoekstra H.E."/>
        </authorList>
    </citation>
    <scope>NUCLEOTIDE SEQUENCE [LARGE SCALE GENOMIC DNA]</scope>
</reference>
<keyword evidence="9" id="KW-1279">T cell receptor</keyword>
<proteinExistence type="predicted"/>
<dbReference type="AlphaFoldDB" id="A0A8C8UKM3"/>
<name>A0A8C8UKM3_PERMB</name>
<comment type="subunit">
    <text evidence="8">Alpha-beta TR is a heterodimer composed of an alpha and beta chain; disulfide-linked. The alpha-beta TR is associated with the transmembrane signaling CD3 coreceptor proteins to form the TR-CD3 (TcR or TCR). The assembly of alpha-beta TR heterodimers with CD3 occurs in the endoplasmic reticulum where a single alpha-beta TR heterodimer associates with one CD3D-CD3E heterodimer, one CD3G-CD3E heterodimer and one CD247 homodimer forming a stable octameric structure. CD3D-CD3E and CD3G-CD3E heterodimers preferentially associate with TR alpha and TR beta chains, respectively. The association of the CD247 homodimer is the last step of TcR assembly in the endoplasmic reticulum and is required for transport to the cell surface.</text>
</comment>
<dbReference type="PROSITE" id="PS50835">
    <property type="entry name" value="IG_LIKE"/>
    <property type="match status" value="1"/>
</dbReference>
<keyword evidence="13" id="KW-1185">Reference proteome</keyword>
<evidence type="ECO:0000259" key="11">
    <source>
        <dbReference type="PROSITE" id="PS50835"/>
    </source>
</evidence>
<evidence type="ECO:0000256" key="7">
    <source>
        <dbReference type="ARBA" id="ARBA00023180"/>
    </source>
</evidence>
<evidence type="ECO:0000313" key="13">
    <source>
        <dbReference type="Proteomes" id="UP000694547"/>
    </source>
</evidence>
<evidence type="ECO:0000256" key="5">
    <source>
        <dbReference type="ARBA" id="ARBA00023136"/>
    </source>
</evidence>
<evidence type="ECO:0000256" key="1">
    <source>
        <dbReference type="ARBA" id="ARBA00004236"/>
    </source>
</evidence>
<dbReference type="Pfam" id="PF07686">
    <property type="entry name" value="V-set"/>
    <property type="match status" value="1"/>
</dbReference>
<protein>
    <recommendedName>
        <fullName evidence="11">Ig-like domain-containing protein</fullName>
    </recommendedName>
</protein>
<dbReference type="Proteomes" id="UP000694547">
    <property type="component" value="Chromosome 9"/>
</dbReference>
<sequence>MLLEGLLTILWMQLALVNGQVLSQSAQYISIPEGKDVSMSCNSSSTLERFLWYKQDPGEGLVLLVAIYKSGDLVRHGKVTAEMGATRKDSVLTISASEPVDTSTYFCAGWHSAPQAPAACIKSAAATPVPTQPLAAAPLV</sequence>
<dbReference type="InterPro" id="IPR036179">
    <property type="entry name" value="Ig-like_dom_sf"/>
</dbReference>
<dbReference type="InterPro" id="IPR051896">
    <property type="entry name" value="TCR_alpha_variable"/>
</dbReference>
<evidence type="ECO:0000256" key="8">
    <source>
        <dbReference type="ARBA" id="ARBA00038651"/>
    </source>
</evidence>
<dbReference type="PANTHER" id="PTHR19339:SF12">
    <property type="entry name" value="IG-LIKE DOMAIN-CONTAINING PROTEIN"/>
    <property type="match status" value="1"/>
</dbReference>
<dbReference type="GeneTree" id="ENSGT00940000162840"/>
<dbReference type="PANTHER" id="PTHR19339">
    <property type="entry name" value="T CELL RECEPTOR ALPHA VARIABLE 39"/>
    <property type="match status" value="1"/>
</dbReference>
<feature type="domain" description="Ig-like" evidence="11">
    <location>
        <begin position="19"/>
        <end position="107"/>
    </location>
</feature>
<dbReference type="GO" id="GO:0002250">
    <property type="term" value="P:adaptive immune response"/>
    <property type="evidence" value="ECO:0007669"/>
    <property type="project" value="UniProtKB-KW"/>
</dbReference>
<accession>A0A8C8UKM3</accession>
<dbReference type="Ensembl" id="ENSPEMT00000033987.1">
    <property type="protein sequence ID" value="ENSPEMP00000030746.1"/>
    <property type="gene ID" value="ENSPEMG00000024488.1"/>
</dbReference>
<evidence type="ECO:0000256" key="10">
    <source>
        <dbReference type="SAM" id="SignalP"/>
    </source>
</evidence>